<dbReference type="Proteomes" id="UP000199682">
    <property type="component" value="Unassembled WGS sequence"/>
</dbReference>
<name>A0A1G9ASR1_9PSEU</name>
<accession>A0A1G9ASR1</accession>
<evidence type="ECO:0000313" key="1">
    <source>
        <dbReference type="EMBL" id="SDK29894.1"/>
    </source>
</evidence>
<organism evidence="1 2">
    <name type="scientific">Lentzea albidocapillata subsp. violacea</name>
    <dbReference type="NCBI Taxonomy" id="128104"/>
    <lineage>
        <taxon>Bacteria</taxon>
        <taxon>Bacillati</taxon>
        <taxon>Actinomycetota</taxon>
        <taxon>Actinomycetes</taxon>
        <taxon>Pseudonocardiales</taxon>
        <taxon>Pseudonocardiaceae</taxon>
        <taxon>Lentzea</taxon>
    </lineage>
</organism>
<gene>
    <name evidence="1" type="ORF">SAMN04488074_10598</name>
</gene>
<sequence length="300" mass="33256">MRTMYDSVSPRAIPRTAQMVAGYIDGLYAWSAEEWGLFPNASKVTITALGRDHGVVLNLEPKGYWPADLGVGWVQRARRRGIDPTIYCNYRNHLHLVRAAFDRAGVARPHFWVAEYDGVQNIPAGCVAKQHTAPEGTGRAKAPGHYDISIVADVWPGVDGDNDMALTDQFARYPHENDGETERQRMSLEEYFRYTESAIRGLYELFFRTGAVRSGADTYDTTGKDLLRYVDLNGIKLDRLLGLTGQLTDDETKVLDAVRALSFGGTDPAEVAKALLPLLSAEVRVALVDVLRRGVDEVTP</sequence>
<dbReference type="AlphaFoldDB" id="A0A1G9ASR1"/>
<dbReference type="EMBL" id="FNET01000005">
    <property type="protein sequence ID" value="SDK29894.1"/>
    <property type="molecule type" value="Genomic_DNA"/>
</dbReference>
<evidence type="ECO:0000313" key="2">
    <source>
        <dbReference type="Proteomes" id="UP000199682"/>
    </source>
</evidence>
<proteinExistence type="predicted"/>
<reference evidence="2" key="1">
    <citation type="submission" date="2016-10" db="EMBL/GenBank/DDBJ databases">
        <authorList>
            <person name="Varghese N."/>
            <person name="Submissions S."/>
        </authorList>
    </citation>
    <scope>NUCLEOTIDE SEQUENCE [LARGE SCALE GENOMIC DNA]</scope>
    <source>
        <strain evidence="2">DSM 44796</strain>
    </source>
</reference>
<dbReference type="RefSeq" id="WP_143027704.1">
    <property type="nucleotide sequence ID" value="NZ_FNET01000005.1"/>
</dbReference>
<protein>
    <submittedName>
        <fullName evidence="1">Uncharacterized protein</fullName>
    </submittedName>
</protein>